<evidence type="ECO:0000313" key="2">
    <source>
        <dbReference type="EMBL" id="KAH1121576.1"/>
    </source>
</evidence>
<evidence type="ECO:0000256" key="1">
    <source>
        <dbReference type="SAM" id="MobiDB-lite"/>
    </source>
</evidence>
<dbReference type="AlphaFoldDB" id="A0A9D3WCR6"/>
<keyword evidence="3" id="KW-1185">Reference proteome</keyword>
<dbReference type="EMBL" id="JAIQCV010000002">
    <property type="protein sequence ID" value="KAH1121576.1"/>
    <property type="molecule type" value="Genomic_DNA"/>
</dbReference>
<comment type="caution">
    <text evidence="2">The sequence shown here is derived from an EMBL/GenBank/DDBJ whole genome shotgun (WGS) entry which is preliminary data.</text>
</comment>
<feature type="region of interest" description="Disordered" evidence="1">
    <location>
        <begin position="61"/>
        <end position="143"/>
    </location>
</feature>
<gene>
    <name evidence="2" type="ORF">J1N35_004736</name>
</gene>
<name>A0A9D3WCR6_9ROSI</name>
<proteinExistence type="predicted"/>
<feature type="compositionally biased region" description="Basic and acidic residues" evidence="1">
    <location>
        <begin position="120"/>
        <end position="131"/>
    </location>
</feature>
<feature type="compositionally biased region" description="Polar residues" evidence="1">
    <location>
        <begin position="61"/>
        <end position="73"/>
    </location>
</feature>
<evidence type="ECO:0000313" key="3">
    <source>
        <dbReference type="Proteomes" id="UP000828251"/>
    </source>
</evidence>
<sequence>MHVKKMKIEVPRTPSLQFDMHPLHEIAEKDNALHLYLKSKYHQLDATHSPKLTVLIGNESHSMSKTNPQNNSHKTPHPRDLLNPPSTKPPPPHQWRDQREIIPQPPFKNKQRTIKPNKAKVKEAKKDDKKNQEKRRAKKTRESGHVAQNIPLQHRGVRSPVEVKAYICTTKVEEMNRALVVWGIQISNFTYDFSIPKGSNRLSDTNDSSFLLPLFCKLKPRAWSSKSSRNVESGVNPLILTVGTNVTLVGNATTVHSVEEILEKSTSLSREIDEYMDVQFFMQNVRGGPSGTSVREGSASSRKRKMTTSGIGNIILSSKNVDSLIRELCRKKRRDRDRPSIKVTLITIAPTIIPSPPISPITSLPPPRLTTDDAFGVIIDHGPLVVP</sequence>
<dbReference type="Proteomes" id="UP000828251">
    <property type="component" value="Unassembled WGS sequence"/>
</dbReference>
<organism evidence="2 3">
    <name type="scientific">Gossypium stocksii</name>
    <dbReference type="NCBI Taxonomy" id="47602"/>
    <lineage>
        <taxon>Eukaryota</taxon>
        <taxon>Viridiplantae</taxon>
        <taxon>Streptophyta</taxon>
        <taxon>Embryophyta</taxon>
        <taxon>Tracheophyta</taxon>
        <taxon>Spermatophyta</taxon>
        <taxon>Magnoliopsida</taxon>
        <taxon>eudicotyledons</taxon>
        <taxon>Gunneridae</taxon>
        <taxon>Pentapetalae</taxon>
        <taxon>rosids</taxon>
        <taxon>malvids</taxon>
        <taxon>Malvales</taxon>
        <taxon>Malvaceae</taxon>
        <taxon>Malvoideae</taxon>
        <taxon>Gossypium</taxon>
    </lineage>
</organism>
<protein>
    <submittedName>
        <fullName evidence="2">Uncharacterized protein</fullName>
    </submittedName>
</protein>
<feature type="compositionally biased region" description="Basic residues" evidence="1">
    <location>
        <begin position="109"/>
        <end position="119"/>
    </location>
</feature>
<reference evidence="2 3" key="1">
    <citation type="journal article" date="2021" name="Plant Biotechnol. J.">
        <title>Multi-omics assisted identification of the key and species-specific regulatory components of drought-tolerant mechanisms in Gossypium stocksii.</title>
        <authorList>
            <person name="Yu D."/>
            <person name="Ke L."/>
            <person name="Zhang D."/>
            <person name="Wu Y."/>
            <person name="Sun Y."/>
            <person name="Mei J."/>
            <person name="Sun J."/>
            <person name="Sun Y."/>
        </authorList>
    </citation>
    <scope>NUCLEOTIDE SEQUENCE [LARGE SCALE GENOMIC DNA]</scope>
    <source>
        <strain evidence="3">cv. E1</strain>
        <tissue evidence="2">Leaf</tissue>
    </source>
</reference>
<accession>A0A9D3WCR6</accession>